<dbReference type="InterPro" id="IPR036271">
    <property type="entry name" value="Tet_transcr_reg_TetR-rel_C_sf"/>
</dbReference>
<evidence type="ECO:0000256" key="1">
    <source>
        <dbReference type="ARBA" id="ARBA00023015"/>
    </source>
</evidence>
<dbReference type="SUPFAM" id="SSF46689">
    <property type="entry name" value="Homeodomain-like"/>
    <property type="match status" value="1"/>
</dbReference>
<proteinExistence type="predicted"/>
<dbReference type="InterPro" id="IPR049397">
    <property type="entry name" value="EthR_C"/>
</dbReference>
<dbReference type="SUPFAM" id="SSF48498">
    <property type="entry name" value="Tetracyclin repressor-like, C-terminal domain"/>
    <property type="match status" value="1"/>
</dbReference>
<reference evidence="7" key="1">
    <citation type="journal article" date="2019" name="Int. J. Syst. Evol. Microbiol.">
        <title>The Global Catalogue of Microorganisms (GCM) 10K type strain sequencing project: providing services to taxonomists for standard genome sequencing and annotation.</title>
        <authorList>
            <consortium name="The Broad Institute Genomics Platform"/>
            <consortium name="The Broad Institute Genome Sequencing Center for Infectious Disease"/>
            <person name="Wu L."/>
            <person name="Ma J."/>
        </authorList>
    </citation>
    <scope>NUCLEOTIDE SEQUENCE [LARGE SCALE GENOMIC DNA]</scope>
    <source>
        <strain evidence="7">JCM 18303</strain>
    </source>
</reference>
<dbReference type="InterPro" id="IPR009057">
    <property type="entry name" value="Homeodomain-like_sf"/>
</dbReference>
<keyword evidence="7" id="KW-1185">Reference proteome</keyword>
<evidence type="ECO:0000256" key="3">
    <source>
        <dbReference type="ARBA" id="ARBA00023163"/>
    </source>
</evidence>
<dbReference type="InterPro" id="IPR050109">
    <property type="entry name" value="HTH-type_TetR-like_transc_reg"/>
</dbReference>
<dbReference type="Gene3D" id="1.10.10.60">
    <property type="entry name" value="Homeodomain-like"/>
    <property type="match status" value="1"/>
</dbReference>
<name>A0ABP9QD60_9PSEU</name>
<dbReference type="Pfam" id="PF00440">
    <property type="entry name" value="TetR_N"/>
    <property type="match status" value="1"/>
</dbReference>
<dbReference type="RefSeq" id="WP_185060456.1">
    <property type="nucleotide sequence ID" value="NZ_BAABJP010000020.1"/>
</dbReference>
<dbReference type="PROSITE" id="PS50977">
    <property type="entry name" value="HTH_TETR_2"/>
    <property type="match status" value="1"/>
</dbReference>
<gene>
    <name evidence="6" type="ORF">GCM10023321_41700</name>
</gene>
<evidence type="ECO:0000259" key="5">
    <source>
        <dbReference type="PROSITE" id="PS50977"/>
    </source>
</evidence>
<evidence type="ECO:0000256" key="4">
    <source>
        <dbReference type="PROSITE-ProRule" id="PRU00335"/>
    </source>
</evidence>
<evidence type="ECO:0000256" key="2">
    <source>
        <dbReference type="ARBA" id="ARBA00023125"/>
    </source>
</evidence>
<feature type="DNA-binding region" description="H-T-H motif" evidence="4">
    <location>
        <begin position="41"/>
        <end position="60"/>
    </location>
</feature>
<keyword evidence="2 4" id="KW-0238">DNA-binding</keyword>
<dbReference type="InterPro" id="IPR001647">
    <property type="entry name" value="HTH_TetR"/>
</dbReference>
<protein>
    <submittedName>
        <fullName evidence="6">TetR/AcrR family transcriptional regulator</fullName>
    </submittedName>
</protein>
<organism evidence="6 7">
    <name type="scientific">Pseudonocardia eucalypti</name>
    <dbReference type="NCBI Taxonomy" id="648755"/>
    <lineage>
        <taxon>Bacteria</taxon>
        <taxon>Bacillati</taxon>
        <taxon>Actinomycetota</taxon>
        <taxon>Actinomycetes</taxon>
        <taxon>Pseudonocardiales</taxon>
        <taxon>Pseudonocardiaceae</taxon>
        <taxon>Pseudonocardia</taxon>
    </lineage>
</organism>
<keyword evidence="1" id="KW-0805">Transcription regulation</keyword>
<dbReference type="PANTHER" id="PTHR30055:SF234">
    <property type="entry name" value="HTH-TYPE TRANSCRIPTIONAL REGULATOR BETI"/>
    <property type="match status" value="1"/>
</dbReference>
<dbReference type="EMBL" id="BAABJP010000020">
    <property type="protein sequence ID" value="GAA5159910.1"/>
    <property type="molecule type" value="Genomic_DNA"/>
</dbReference>
<dbReference type="PANTHER" id="PTHR30055">
    <property type="entry name" value="HTH-TYPE TRANSCRIPTIONAL REGULATOR RUTR"/>
    <property type="match status" value="1"/>
</dbReference>
<dbReference type="Proteomes" id="UP001428817">
    <property type="component" value="Unassembled WGS sequence"/>
</dbReference>
<sequence length="213" mass="23886">MPSVTRKSQGGRAERRDQIRARLLTAVESLLAEGESFTELSVERLVSLAGVSRSTFYVYFEDKGELIQGWLADIISELDLAAQTWWSLGSERGAVTWEELRAALDQVVEVYRPHTTLMAAAFDAAAYDPGVREQVETMMERNIAGLRKHIKAGQSGGWVDQKLLPAQTAAWLQWMAERGLHRLIRDATTEDLKDLVDAYTTIIWNTLYASAAR</sequence>
<comment type="caution">
    <text evidence="6">The sequence shown here is derived from an EMBL/GenBank/DDBJ whole genome shotgun (WGS) entry which is preliminary data.</text>
</comment>
<accession>A0ABP9QD60</accession>
<evidence type="ECO:0000313" key="6">
    <source>
        <dbReference type="EMBL" id="GAA5159910.1"/>
    </source>
</evidence>
<evidence type="ECO:0000313" key="7">
    <source>
        <dbReference type="Proteomes" id="UP001428817"/>
    </source>
</evidence>
<dbReference type="Gene3D" id="1.10.357.10">
    <property type="entry name" value="Tetracycline Repressor, domain 2"/>
    <property type="match status" value="1"/>
</dbReference>
<feature type="domain" description="HTH tetR-type" evidence="5">
    <location>
        <begin position="17"/>
        <end position="78"/>
    </location>
</feature>
<keyword evidence="3" id="KW-0804">Transcription</keyword>
<dbReference type="Pfam" id="PF21313">
    <property type="entry name" value="EthR_C"/>
    <property type="match status" value="1"/>
</dbReference>